<dbReference type="InterPro" id="IPR051083">
    <property type="entry name" value="GrpII_Intron_Splice-Mob/Def"/>
</dbReference>
<feature type="domain" description="Reverse transcriptase" evidence="3">
    <location>
        <begin position="119"/>
        <end position="369"/>
    </location>
</feature>
<proteinExistence type="inferred from homology"/>
<dbReference type="PROSITE" id="PS50878">
    <property type="entry name" value="RT_POL"/>
    <property type="match status" value="1"/>
</dbReference>
<feature type="region of interest" description="Disordered" evidence="2">
    <location>
        <begin position="1"/>
        <end position="55"/>
    </location>
</feature>
<accession>A0A0M4L760</accession>
<dbReference type="InterPro" id="IPR000477">
    <property type="entry name" value="RT_dom"/>
</dbReference>
<evidence type="ECO:0000256" key="1">
    <source>
        <dbReference type="ARBA" id="ARBA00034120"/>
    </source>
</evidence>
<evidence type="ECO:0000256" key="2">
    <source>
        <dbReference type="SAM" id="MobiDB-lite"/>
    </source>
</evidence>
<dbReference type="AlphaFoldDB" id="A0A0M4L760"/>
<dbReference type="InterPro" id="IPR043502">
    <property type="entry name" value="DNA/RNA_pol_sf"/>
</dbReference>
<dbReference type="InterPro" id="IPR030931">
    <property type="entry name" value="Group_II_RT_mat"/>
</dbReference>
<name>A0A0M4L760_9BACT</name>
<gene>
    <name evidence="4" type="primary">ncyG</name>
</gene>
<comment type="similarity">
    <text evidence="1">Belongs to the bacterial reverse transcriptase family.</text>
</comment>
<evidence type="ECO:0000259" key="3">
    <source>
        <dbReference type="PROSITE" id="PS50878"/>
    </source>
</evidence>
<dbReference type="Pfam" id="PF00078">
    <property type="entry name" value="RVT_1"/>
    <property type="match status" value="1"/>
</dbReference>
<dbReference type="EMBL" id="KT067736">
    <property type="protein sequence ID" value="ALD82527.1"/>
    <property type="molecule type" value="Genomic_DNA"/>
</dbReference>
<feature type="compositionally biased region" description="Polar residues" evidence="2">
    <location>
        <begin position="45"/>
        <end position="55"/>
    </location>
</feature>
<dbReference type="CDD" id="cd01651">
    <property type="entry name" value="RT_G2_intron"/>
    <property type="match status" value="1"/>
</dbReference>
<sequence>MTHGREKSDRVVVPRKSPNNAERTAAEAMEGRTLAKGNLRERNAPRTQSRTRTNSALERVRQAAKQDKKQRFTALLHHVYDIERLRLAYRSLKRDAAAGIDGETWQHYGEHLEDNLRDLSQRLRCGAYRAKPVRRAYIPKADGRQRPLGVPVLEDKIVQRATVEVLNAIYEPDFLGFSYGFRQGRSQHHALDALAVGIWSRKVNWVLDADIRSFFDTMKHEWIVKFLEHRVADERVVRLVQKWLSAGVLEDGKRTCGDEGAVQGGSISPLLANIYLHYVFDLWAQRWRNQPGRGDMIVVRFADDFVVGFEHERDALAFQAELRERFAKFGLELHPDKTRILEFGRFAASRRARRGAGKPETFDFLGFTHICGKSRNGRFMVHRQTAKKRLRAKISEVKAELRRRMTRPIPEQGAYVRSVLIGHVRYYGVPGNGPALGCFHGLLSWHWGRTLRRRGNRRVMAWETYKRHAARWLPSPRICHPWPAQRLGVLTQGRSPVR</sequence>
<dbReference type="NCBIfam" id="TIGR04416">
    <property type="entry name" value="group_II_RT_mat"/>
    <property type="match status" value="1"/>
</dbReference>
<feature type="compositionally biased region" description="Basic and acidic residues" evidence="2">
    <location>
        <begin position="1"/>
        <end position="12"/>
    </location>
</feature>
<dbReference type="PANTHER" id="PTHR34047">
    <property type="entry name" value="NUCLEAR INTRON MATURASE 1, MITOCHONDRIAL-RELATED"/>
    <property type="match status" value="1"/>
</dbReference>
<dbReference type="PANTHER" id="PTHR34047:SF8">
    <property type="entry name" value="PROTEIN YKFC"/>
    <property type="match status" value="1"/>
</dbReference>
<organism evidence="4">
    <name type="scientific">Nannocystis sp. MB1016</name>
    <dbReference type="NCBI Taxonomy" id="1696011"/>
    <lineage>
        <taxon>Bacteria</taxon>
        <taxon>Pseudomonadati</taxon>
        <taxon>Myxococcota</taxon>
        <taxon>Polyangia</taxon>
        <taxon>Nannocystales</taxon>
        <taxon>Nannocystaceae</taxon>
        <taxon>Nannocystis</taxon>
    </lineage>
</organism>
<evidence type="ECO:0000313" key="4">
    <source>
        <dbReference type="EMBL" id="ALD82527.1"/>
    </source>
</evidence>
<reference evidence="4" key="1">
    <citation type="journal article" date="2015" name="Angew. Chem. Int. Ed. Engl.">
        <title>Nannocystin A: an Elongation Factor 1 Inhibitor from Myxobacteria with Differential Anti-Cancer Properties.</title>
        <authorList>
            <person name="Krastel P."/>
            <person name="Roggo S."/>
            <person name="Schirle M."/>
            <person name="Ross N.T."/>
            <person name="Perruccio F."/>
            <person name="Aspesi P.Jr."/>
            <person name="Aust T."/>
            <person name="Buntin K."/>
            <person name="Estoppey D."/>
            <person name="Liechty B."/>
            <person name="Mapa F."/>
            <person name="Memmert K."/>
            <person name="Miller H."/>
            <person name="Pan X."/>
            <person name="Riedl R."/>
            <person name="Thibaut C."/>
            <person name="Thomas J."/>
            <person name="Wagner T."/>
            <person name="Weber E."/>
            <person name="Xie X."/>
            <person name="Schmitt E.K."/>
            <person name="Hoepfner D."/>
        </authorList>
    </citation>
    <scope>NUCLEOTIDE SEQUENCE</scope>
    <source>
        <strain evidence="4">MB1016</strain>
    </source>
</reference>
<protein>
    <submittedName>
        <fullName evidence="4">NcyG</fullName>
    </submittedName>
</protein>
<dbReference type="SUPFAM" id="SSF56672">
    <property type="entry name" value="DNA/RNA polymerases"/>
    <property type="match status" value="1"/>
</dbReference>